<organism evidence="1 2">
    <name type="scientific">Salinibacillus xinjiangensis</name>
    <dbReference type="NCBI Taxonomy" id="1229268"/>
    <lineage>
        <taxon>Bacteria</taxon>
        <taxon>Bacillati</taxon>
        <taxon>Bacillota</taxon>
        <taxon>Bacilli</taxon>
        <taxon>Bacillales</taxon>
        <taxon>Bacillaceae</taxon>
        <taxon>Salinibacillus</taxon>
    </lineage>
</organism>
<name>A0A6G1X539_9BACI</name>
<evidence type="ECO:0000313" key="2">
    <source>
        <dbReference type="Proteomes" id="UP000480185"/>
    </source>
</evidence>
<dbReference type="EMBL" id="WJNH01000003">
    <property type="protein sequence ID" value="MRG86016.1"/>
    <property type="molecule type" value="Genomic_DNA"/>
</dbReference>
<sequence length="164" mass="18490">MFIFLGGCSPATLLDAIEESGREHTEILFEDNNDNVVIFLSEDYTGQPMLSINTFSVDDSGYKYNSGSGEHSSDIDTSKIFEKIRVTSVGNNSFGALWGTVFLPNAETVNYSLEDENGDVIYTSSIEISEKNSVYQKLPEDIYDHTKRLHYKILDDHNDVLVEW</sequence>
<reference evidence="1 2" key="1">
    <citation type="submission" date="2019-11" db="EMBL/GenBank/DDBJ databases">
        <authorList>
            <person name="Li J."/>
        </authorList>
    </citation>
    <scope>NUCLEOTIDE SEQUENCE [LARGE SCALE GENOMIC DNA]</scope>
    <source>
        <strain evidence="1 2">J4</strain>
    </source>
</reference>
<comment type="caution">
    <text evidence="1">The sequence shown here is derived from an EMBL/GenBank/DDBJ whole genome shotgun (WGS) entry which is preliminary data.</text>
</comment>
<dbReference type="Proteomes" id="UP000480185">
    <property type="component" value="Unassembled WGS sequence"/>
</dbReference>
<proteinExistence type="predicted"/>
<dbReference type="AlphaFoldDB" id="A0A6G1X539"/>
<evidence type="ECO:0000313" key="1">
    <source>
        <dbReference type="EMBL" id="MRG86016.1"/>
    </source>
</evidence>
<accession>A0A6G1X539</accession>
<protein>
    <submittedName>
        <fullName evidence="1">Uncharacterized protein</fullName>
    </submittedName>
</protein>
<keyword evidence="2" id="KW-1185">Reference proteome</keyword>
<gene>
    <name evidence="1" type="ORF">GH754_06685</name>
</gene>